<dbReference type="AlphaFoldDB" id="A0A5S5MFI9"/>
<dbReference type="OrthoDB" id="258660at2"/>
<accession>A0A5S5MFI9</accession>
<proteinExistence type="predicted"/>
<dbReference type="SUPFAM" id="SSF46626">
    <property type="entry name" value="Cytochrome c"/>
    <property type="match status" value="1"/>
</dbReference>
<dbReference type="EMBL" id="VDMB01000011">
    <property type="protein sequence ID" value="TYT74460.1"/>
    <property type="molecule type" value="Genomic_DNA"/>
</dbReference>
<feature type="chain" id="PRO_5024463961" description="Quinohemoprotein amine dehydrogenase alpha subunit haem binding domain-containing protein" evidence="1">
    <location>
        <begin position="30"/>
        <end position="95"/>
    </location>
</feature>
<dbReference type="RefSeq" id="WP_139448774.1">
    <property type="nucleotide sequence ID" value="NZ_VDMB01000011.1"/>
</dbReference>
<dbReference type="GO" id="GO:0020037">
    <property type="term" value="F:heme binding"/>
    <property type="evidence" value="ECO:0007669"/>
    <property type="project" value="InterPro"/>
</dbReference>
<evidence type="ECO:0000313" key="3">
    <source>
        <dbReference type="EMBL" id="TYT74460.1"/>
    </source>
</evidence>
<dbReference type="InterPro" id="IPR036909">
    <property type="entry name" value="Cyt_c-like_dom_sf"/>
</dbReference>
<organism evidence="3 4">
    <name type="scientific">Desulfobotulus mexicanus</name>
    <dbReference type="NCBI Taxonomy" id="2586642"/>
    <lineage>
        <taxon>Bacteria</taxon>
        <taxon>Pseudomonadati</taxon>
        <taxon>Thermodesulfobacteriota</taxon>
        <taxon>Desulfobacteria</taxon>
        <taxon>Desulfobacterales</taxon>
        <taxon>Desulfobacteraceae</taxon>
        <taxon>Desulfobotulus</taxon>
    </lineage>
</organism>
<reference evidence="3 4" key="1">
    <citation type="submission" date="2019-06" db="EMBL/GenBank/DDBJ databases">
        <title>Desulfobotulus mexicanus sp. nov., a novel sulfate-reducing bacterium isolated from the sediment of an alkaline crater lake in Mexico.</title>
        <authorList>
            <person name="Hirschler-Rea A."/>
        </authorList>
    </citation>
    <scope>NUCLEOTIDE SEQUENCE [LARGE SCALE GENOMIC DNA]</scope>
    <source>
        <strain evidence="3 4">PAR22N</strain>
    </source>
</reference>
<dbReference type="Proteomes" id="UP000321899">
    <property type="component" value="Unassembled WGS sequence"/>
</dbReference>
<evidence type="ECO:0000259" key="2">
    <source>
        <dbReference type="Pfam" id="PF09098"/>
    </source>
</evidence>
<evidence type="ECO:0000256" key="1">
    <source>
        <dbReference type="SAM" id="SignalP"/>
    </source>
</evidence>
<dbReference type="GO" id="GO:0009055">
    <property type="term" value="F:electron transfer activity"/>
    <property type="evidence" value="ECO:0007669"/>
    <property type="project" value="InterPro"/>
</dbReference>
<dbReference type="Pfam" id="PF09098">
    <property type="entry name" value="Dehyd-heme_bind"/>
    <property type="match status" value="1"/>
</dbReference>
<feature type="signal peptide" evidence="1">
    <location>
        <begin position="1"/>
        <end position="29"/>
    </location>
</feature>
<keyword evidence="4" id="KW-1185">Reference proteome</keyword>
<gene>
    <name evidence="3" type="ORF">FIM25_09920</name>
</gene>
<dbReference type="Gene3D" id="1.10.760.10">
    <property type="entry name" value="Cytochrome c-like domain"/>
    <property type="match status" value="1"/>
</dbReference>
<sequence>MKKKKALFLSFVMAVAMAFSLALSSPATSSDAMAEGESLLQNRCTSCHGAGKITRAKKDRNGWERTVRRMEQKGVQLTDAERTLLLNYLATSYGK</sequence>
<comment type="caution">
    <text evidence="3">The sequence shown here is derived from an EMBL/GenBank/DDBJ whole genome shotgun (WGS) entry which is preliminary data.</text>
</comment>
<name>A0A5S5MFI9_9BACT</name>
<keyword evidence="1" id="KW-0732">Signal</keyword>
<evidence type="ECO:0000313" key="4">
    <source>
        <dbReference type="Proteomes" id="UP000321899"/>
    </source>
</evidence>
<feature type="domain" description="Quinohemoprotein amine dehydrogenase alpha subunit haem binding" evidence="2">
    <location>
        <begin position="35"/>
        <end position="94"/>
    </location>
</feature>
<protein>
    <recommendedName>
        <fullName evidence="2">Quinohemoprotein amine dehydrogenase alpha subunit haem binding domain-containing protein</fullName>
    </recommendedName>
</protein>
<dbReference type="InterPro" id="IPR015182">
    <property type="entry name" value="QH-AmDH_asu_heme-bd_dom"/>
</dbReference>